<evidence type="ECO:0000256" key="2">
    <source>
        <dbReference type="ARBA" id="ARBA00022729"/>
    </source>
</evidence>
<evidence type="ECO:0008006" key="6">
    <source>
        <dbReference type="Google" id="ProtNLM"/>
    </source>
</evidence>
<name>A0A7R9FS26_9CRUS</name>
<dbReference type="InterPro" id="IPR052286">
    <property type="entry name" value="Wnt_signaling_inhibitor"/>
</dbReference>
<dbReference type="EMBL" id="LR904538">
    <property type="protein sequence ID" value="CAD7252912.1"/>
    <property type="molecule type" value="Genomic_DNA"/>
</dbReference>
<dbReference type="InterPro" id="IPR001611">
    <property type="entry name" value="Leu-rich_rpt"/>
</dbReference>
<keyword evidence="3" id="KW-0677">Repeat</keyword>
<dbReference type="EMBL" id="CAJPEV010005021">
    <property type="protein sequence ID" value="CAG0902643.1"/>
    <property type="molecule type" value="Genomic_DNA"/>
</dbReference>
<protein>
    <recommendedName>
        <fullName evidence="6">Toll-like receptor 2</fullName>
    </recommendedName>
</protein>
<reference evidence="4" key="1">
    <citation type="submission" date="2020-11" db="EMBL/GenBank/DDBJ databases">
        <authorList>
            <person name="Tran Van P."/>
        </authorList>
    </citation>
    <scope>NUCLEOTIDE SEQUENCE</scope>
</reference>
<keyword evidence="2" id="KW-0732">Signal</keyword>
<dbReference type="Gene3D" id="3.80.10.10">
    <property type="entry name" value="Ribonuclease Inhibitor"/>
    <property type="match status" value="2"/>
</dbReference>
<dbReference type="InterPro" id="IPR032675">
    <property type="entry name" value="LRR_dom_sf"/>
</dbReference>
<dbReference type="OrthoDB" id="1687175at2759"/>
<dbReference type="PANTHER" id="PTHR24364:SF18">
    <property type="entry name" value="LP06937P"/>
    <property type="match status" value="1"/>
</dbReference>
<dbReference type="GO" id="GO:0016020">
    <property type="term" value="C:membrane"/>
    <property type="evidence" value="ECO:0007669"/>
    <property type="project" value="TreeGrafter"/>
</dbReference>
<dbReference type="Pfam" id="PF13855">
    <property type="entry name" value="LRR_8"/>
    <property type="match status" value="1"/>
</dbReference>
<gene>
    <name evidence="4" type="ORF">DSTB1V02_LOCUS12663</name>
</gene>
<accession>A0A7R9FS26</accession>
<organism evidence="4">
    <name type="scientific">Darwinula stevensoni</name>
    <dbReference type="NCBI Taxonomy" id="69355"/>
    <lineage>
        <taxon>Eukaryota</taxon>
        <taxon>Metazoa</taxon>
        <taxon>Ecdysozoa</taxon>
        <taxon>Arthropoda</taxon>
        <taxon>Crustacea</taxon>
        <taxon>Oligostraca</taxon>
        <taxon>Ostracoda</taxon>
        <taxon>Podocopa</taxon>
        <taxon>Podocopida</taxon>
        <taxon>Darwinulocopina</taxon>
        <taxon>Darwinuloidea</taxon>
        <taxon>Darwinulidae</taxon>
        <taxon>Darwinula</taxon>
    </lineage>
</organism>
<evidence type="ECO:0000256" key="1">
    <source>
        <dbReference type="ARBA" id="ARBA00022614"/>
    </source>
</evidence>
<dbReference type="PROSITE" id="PS51450">
    <property type="entry name" value="LRR"/>
    <property type="match status" value="1"/>
</dbReference>
<dbReference type="AlphaFoldDB" id="A0A7R9FS26"/>
<evidence type="ECO:0000313" key="5">
    <source>
        <dbReference type="Proteomes" id="UP000677054"/>
    </source>
</evidence>
<dbReference type="SUPFAM" id="SSF52058">
    <property type="entry name" value="L domain-like"/>
    <property type="match status" value="1"/>
</dbReference>
<dbReference type="InterPro" id="IPR003591">
    <property type="entry name" value="Leu-rich_rpt_typical-subtyp"/>
</dbReference>
<dbReference type="PANTHER" id="PTHR24364">
    <property type="entry name" value="LP06937P"/>
    <property type="match status" value="1"/>
</dbReference>
<dbReference type="Proteomes" id="UP000677054">
    <property type="component" value="Unassembled WGS sequence"/>
</dbReference>
<keyword evidence="1" id="KW-0433">Leucine-rich repeat</keyword>
<evidence type="ECO:0000313" key="4">
    <source>
        <dbReference type="EMBL" id="CAD7252912.1"/>
    </source>
</evidence>
<dbReference type="SMART" id="SM00369">
    <property type="entry name" value="LRR_TYP"/>
    <property type="match status" value="3"/>
</dbReference>
<keyword evidence="5" id="KW-1185">Reference proteome</keyword>
<evidence type="ECO:0000256" key="3">
    <source>
        <dbReference type="ARBA" id="ARBA00022737"/>
    </source>
</evidence>
<sequence>MVGLRNGTKLHLEENLMTELKDDAFLPMLEDLGEKGRIFLSSNPIQCDSWLALSLNVPKYLQRLQGVNCRSYGGRSEFYMLGNSAVQHLPERVFGNMTFDDIIISETSLVSVDPMALLSSKNRLKILIISNSTLEEFPFQVIPQMTNLTILEITDSPLKSLPALRSSSLEIVRLSHNRIGRLLPGWFMPKLRKLDISNNPIPEIPRGLLEGFRNLTSFDASHCNLGPTLSNGSLVFHSKDLSNVSLRFNGIVRLEPGAIAGLTRNTLVDLSGNNITRLTEDTFRPMLQFLSQQKSGIIISLSQFHGCLLFLTMDLHVVDQDYGSAT</sequence>
<proteinExistence type="predicted"/>